<feature type="disulfide bond" description="Redox-active" evidence="6">
    <location>
        <begin position="60"/>
        <end position="94"/>
    </location>
</feature>
<dbReference type="Pfam" id="PF08534">
    <property type="entry name" value="Redoxin"/>
    <property type="match status" value="1"/>
</dbReference>
<organism evidence="8">
    <name type="scientific">Magnetococcus massalia (strain MO-1)</name>
    <dbReference type="NCBI Taxonomy" id="451514"/>
    <lineage>
        <taxon>Bacteria</taxon>
        <taxon>Pseudomonadati</taxon>
        <taxon>Pseudomonadota</taxon>
        <taxon>Magnetococcia</taxon>
        <taxon>Magnetococcales</taxon>
        <taxon>Magnetococcaceae</taxon>
        <taxon>Magnetococcus</taxon>
    </lineage>
</organism>
<dbReference type="PROSITE" id="PS01265">
    <property type="entry name" value="TPX"/>
    <property type="match status" value="1"/>
</dbReference>
<feature type="active site" description="Cysteine sulfenic acid (-SOH) intermediate" evidence="6">
    <location>
        <position position="60"/>
    </location>
</feature>
<name>A0A1S7LG00_MAGMO</name>
<dbReference type="NCBIfam" id="NF001808">
    <property type="entry name" value="PRK00522.1"/>
    <property type="match status" value="1"/>
</dbReference>
<dbReference type="PANTHER" id="PTHR43110">
    <property type="entry name" value="THIOL PEROXIDASE"/>
    <property type="match status" value="1"/>
</dbReference>
<evidence type="ECO:0000256" key="3">
    <source>
        <dbReference type="ARBA" id="ARBA00023002"/>
    </source>
</evidence>
<dbReference type="InterPro" id="IPR018219">
    <property type="entry name" value="Tpx_CS"/>
</dbReference>
<dbReference type="InterPro" id="IPR036249">
    <property type="entry name" value="Thioredoxin-like_sf"/>
</dbReference>
<comment type="subunit">
    <text evidence="6">Homodimer.</text>
</comment>
<proteinExistence type="inferred from homology"/>
<protein>
    <recommendedName>
        <fullName evidence="6">Thiol peroxidase</fullName>
        <shortName evidence="6">Tpx</shortName>
        <ecNumber evidence="6">1.11.1.24</ecNumber>
    </recommendedName>
    <alternativeName>
        <fullName evidence="6">Peroxiredoxin tpx</fullName>
        <shortName evidence="6">Prx</shortName>
    </alternativeName>
    <alternativeName>
        <fullName evidence="6">Thioredoxin peroxidase</fullName>
    </alternativeName>
    <alternativeName>
        <fullName evidence="6">Thioredoxin-dependent peroxiredoxin</fullName>
    </alternativeName>
</protein>
<keyword evidence="3 6" id="KW-0560">Oxidoreductase</keyword>
<dbReference type="GO" id="GO:0008379">
    <property type="term" value="F:thioredoxin peroxidase activity"/>
    <property type="evidence" value="ECO:0007669"/>
    <property type="project" value="UniProtKB-UniRule"/>
</dbReference>
<dbReference type="InterPro" id="IPR050455">
    <property type="entry name" value="Tpx_Peroxidase_subfamily"/>
</dbReference>
<dbReference type="EC" id="1.11.1.24" evidence="6"/>
<keyword evidence="5 6" id="KW-0676">Redox-active center</keyword>
<dbReference type="PROSITE" id="PS51352">
    <property type="entry name" value="THIOREDOXIN_2"/>
    <property type="match status" value="1"/>
</dbReference>
<dbReference type="EMBL" id="LO017727">
    <property type="protein sequence ID" value="CRH05880.1"/>
    <property type="molecule type" value="Genomic_DNA"/>
</dbReference>
<keyword evidence="1 6" id="KW-0575">Peroxidase</keyword>
<dbReference type="SUPFAM" id="SSF52833">
    <property type="entry name" value="Thioredoxin-like"/>
    <property type="match status" value="1"/>
</dbReference>
<keyword evidence="2 6" id="KW-0049">Antioxidant</keyword>
<comment type="miscellaneous">
    <text evidence="6">The active site is a conserved redox-active cysteine residue, the peroxidatic cysteine (C(P)), which makes the nucleophilic attack on the peroxide substrate. The peroxide oxidizes the C(P)-SH to cysteine sulfenic acid (C(P)-SOH), which then reacts with another cysteine residue, the resolving cysteine (C(R)), to form a disulfide bridge. The disulfide is subsequently reduced by an appropriate electron donor to complete the catalytic cycle. In this atypical 2-Cys peroxiredoxin, C(R) is present in the same subunit to form an intramolecular disulfide. The disulfide is subsequently reduced by thioredoxin.</text>
</comment>
<keyword evidence="4 6" id="KW-1015">Disulfide bond</keyword>
<comment type="function">
    <text evidence="6">Thiol-specific peroxidase that catalyzes the reduction of hydrogen peroxide and organic hydroperoxides to water and alcohols, respectively. Plays a role in cell protection against oxidative stress by detoxifying peroxides.</text>
</comment>
<evidence type="ECO:0000313" key="8">
    <source>
        <dbReference type="EMBL" id="CRH05880.1"/>
    </source>
</evidence>
<comment type="similarity">
    <text evidence="6">Belongs to the peroxiredoxin family. Tpx subfamily.</text>
</comment>
<evidence type="ECO:0000256" key="1">
    <source>
        <dbReference type="ARBA" id="ARBA00022559"/>
    </source>
</evidence>
<dbReference type="HAMAP" id="MF_00269">
    <property type="entry name" value="Tpx"/>
    <property type="match status" value="1"/>
</dbReference>
<dbReference type="InterPro" id="IPR013766">
    <property type="entry name" value="Thioredoxin_domain"/>
</dbReference>
<accession>A0A1S7LG00</accession>
<evidence type="ECO:0000259" key="7">
    <source>
        <dbReference type="PROSITE" id="PS51352"/>
    </source>
</evidence>
<dbReference type="AlphaFoldDB" id="A0A1S7LG00"/>
<sequence>MAQITLKGNPINTNGDLPAVGSQAPDFKLTKDDLADVSLSDFAGKKLVLNIFPSIDTPVCAASVRRFNADVDKMGDASVLCVSLDLPFAHKRFCGAEGLEKVIPATEMRDRSFADAYGVRIVDGPLAGLCARAVVVIDENGKVAYTQQVPEIVEEPNYDAALEALK</sequence>
<evidence type="ECO:0000256" key="6">
    <source>
        <dbReference type="HAMAP-Rule" id="MF_00269"/>
    </source>
</evidence>
<reference evidence="8" key="1">
    <citation type="submission" date="2015-04" db="EMBL/GenBank/DDBJ databases">
        <authorList>
            <person name="Syromyatnikov M.Y."/>
            <person name="Popov V.N."/>
        </authorList>
    </citation>
    <scope>NUCLEOTIDE SEQUENCE</scope>
    <source>
        <strain evidence="8">MO-1</strain>
    </source>
</reference>
<dbReference type="Gene3D" id="3.40.30.10">
    <property type="entry name" value="Glutaredoxin"/>
    <property type="match status" value="1"/>
</dbReference>
<evidence type="ECO:0000256" key="4">
    <source>
        <dbReference type="ARBA" id="ARBA00023157"/>
    </source>
</evidence>
<gene>
    <name evidence="6 8" type="primary">tpx</name>
    <name evidence="8" type="ORF">MAGMO_1699</name>
</gene>
<evidence type="ECO:0000256" key="5">
    <source>
        <dbReference type="ARBA" id="ARBA00023284"/>
    </source>
</evidence>
<dbReference type="PANTHER" id="PTHR43110:SF1">
    <property type="entry name" value="THIOL PEROXIDASE"/>
    <property type="match status" value="1"/>
</dbReference>
<dbReference type="InterPro" id="IPR013740">
    <property type="entry name" value="Redoxin"/>
</dbReference>
<dbReference type="InterPro" id="IPR002065">
    <property type="entry name" value="TPX"/>
</dbReference>
<evidence type="ECO:0000256" key="2">
    <source>
        <dbReference type="ARBA" id="ARBA00022862"/>
    </source>
</evidence>
<dbReference type="CDD" id="cd03014">
    <property type="entry name" value="PRX_Atyp2cys"/>
    <property type="match status" value="1"/>
</dbReference>
<comment type="catalytic activity">
    <reaction evidence="6">
        <text>a hydroperoxide + [thioredoxin]-dithiol = an alcohol + [thioredoxin]-disulfide + H2O</text>
        <dbReference type="Rhea" id="RHEA:62620"/>
        <dbReference type="Rhea" id="RHEA-COMP:10698"/>
        <dbReference type="Rhea" id="RHEA-COMP:10700"/>
        <dbReference type="ChEBI" id="CHEBI:15377"/>
        <dbReference type="ChEBI" id="CHEBI:29950"/>
        <dbReference type="ChEBI" id="CHEBI:30879"/>
        <dbReference type="ChEBI" id="CHEBI:35924"/>
        <dbReference type="ChEBI" id="CHEBI:50058"/>
        <dbReference type="EC" id="1.11.1.24"/>
    </reaction>
</comment>
<feature type="domain" description="Thioredoxin" evidence="7">
    <location>
        <begin position="18"/>
        <end position="166"/>
    </location>
</feature>